<sequence>MACCLWCRFNTSGQRGEGNLGRKKERGGSRKGERVAESQS</sequence>
<dbReference type="EMBL" id="CM029048">
    <property type="protein sequence ID" value="KAG2577551.1"/>
    <property type="molecule type" value="Genomic_DNA"/>
</dbReference>
<accession>A0A8T0QWH2</accession>
<protein>
    <submittedName>
        <fullName evidence="2">Uncharacterized protein</fullName>
    </submittedName>
</protein>
<name>A0A8T0QWH2_PANVG</name>
<organism evidence="2 3">
    <name type="scientific">Panicum virgatum</name>
    <name type="common">Blackwell switchgrass</name>
    <dbReference type="NCBI Taxonomy" id="38727"/>
    <lineage>
        <taxon>Eukaryota</taxon>
        <taxon>Viridiplantae</taxon>
        <taxon>Streptophyta</taxon>
        <taxon>Embryophyta</taxon>
        <taxon>Tracheophyta</taxon>
        <taxon>Spermatophyta</taxon>
        <taxon>Magnoliopsida</taxon>
        <taxon>Liliopsida</taxon>
        <taxon>Poales</taxon>
        <taxon>Poaceae</taxon>
        <taxon>PACMAD clade</taxon>
        <taxon>Panicoideae</taxon>
        <taxon>Panicodae</taxon>
        <taxon>Paniceae</taxon>
        <taxon>Panicinae</taxon>
        <taxon>Panicum</taxon>
        <taxon>Panicum sect. Hiantes</taxon>
    </lineage>
</organism>
<dbReference type="AlphaFoldDB" id="A0A8T0QWH2"/>
<feature type="compositionally biased region" description="Basic and acidic residues" evidence="1">
    <location>
        <begin position="20"/>
        <end position="40"/>
    </location>
</feature>
<comment type="caution">
    <text evidence="2">The sequence shown here is derived from an EMBL/GenBank/DDBJ whole genome shotgun (WGS) entry which is preliminary data.</text>
</comment>
<evidence type="ECO:0000256" key="1">
    <source>
        <dbReference type="SAM" id="MobiDB-lite"/>
    </source>
</evidence>
<reference evidence="2" key="1">
    <citation type="submission" date="2020-05" db="EMBL/GenBank/DDBJ databases">
        <title>WGS assembly of Panicum virgatum.</title>
        <authorList>
            <person name="Lovell J.T."/>
            <person name="Jenkins J."/>
            <person name="Shu S."/>
            <person name="Juenger T.E."/>
            <person name="Schmutz J."/>
        </authorList>
    </citation>
    <scope>NUCLEOTIDE SEQUENCE</scope>
    <source>
        <strain evidence="2">AP13</strain>
    </source>
</reference>
<evidence type="ECO:0000313" key="2">
    <source>
        <dbReference type="EMBL" id="KAG2577551.1"/>
    </source>
</evidence>
<keyword evidence="3" id="KW-1185">Reference proteome</keyword>
<proteinExistence type="predicted"/>
<gene>
    <name evidence="2" type="ORF">PVAP13_6NG179203</name>
</gene>
<evidence type="ECO:0000313" key="3">
    <source>
        <dbReference type="Proteomes" id="UP000823388"/>
    </source>
</evidence>
<feature type="region of interest" description="Disordered" evidence="1">
    <location>
        <begin position="13"/>
        <end position="40"/>
    </location>
</feature>
<dbReference type="Proteomes" id="UP000823388">
    <property type="component" value="Chromosome 6N"/>
</dbReference>